<dbReference type="GO" id="GO:0010181">
    <property type="term" value="F:FMN binding"/>
    <property type="evidence" value="ECO:0007669"/>
    <property type="project" value="TreeGrafter"/>
</dbReference>
<dbReference type="GO" id="GO:0005829">
    <property type="term" value="C:cytosol"/>
    <property type="evidence" value="ECO:0007669"/>
    <property type="project" value="TreeGrafter"/>
</dbReference>
<dbReference type="SUPFAM" id="SSF52218">
    <property type="entry name" value="Flavoproteins"/>
    <property type="match status" value="1"/>
</dbReference>
<dbReference type="EMBL" id="FOCO01000001">
    <property type="protein sequence ID" value="SEM67279.1"/>
    <property type="molecule type" value="Genomic_DNA"/>
</dbReference>
<sequence>MADHKLLGLCGSLRGASTNRMLLTEARRHYAPAAYEEADLRLPLYDGDLETAAGIPAAVQAVHAQIAAADAIVIATPEYNSGLSGVLKNALDWISRVPGGVWVGKPVAIVSAAAGRAGGARAQYSLRLCMAPFRPRLLQGPEVMIASSHAAFDGDGHLSDAQSAKILGDLMAALRDEVELLAR</sequence>
<accession>A0A1H8ABU9</accession>
<name>A0A1H8ABU9_9RHOB</name>
<feature type="domain" description="NADPH-dependent FMN reductase-like" evidence="1">
    <location>
        <begin position="5"/>
        <end position="148"/>
    </location>
</feature>
<dbReference type="OrthoDB" id="9812295at2"/>
<dbReference type="Gene3D" id="3.40.50.360">
    <property type="match status" value="1"/>
</dbReference>
<organism evidence="2 3">
    <name type="scientific">Pseudorhodobacter antarcticus</name>
    <dbReference type="NCBI Taxonomy" id="1077947"/>
    <lineage>
        <taxon>Bacteria</taxon>
        <taxon>Pseudomonadati</taxon>
        <taxon>Pseudomonadota</taxon>
        <taxon>Alphaproteobacteria</taxon>
        <taxon>Rhodobacterales</taxon>
        <taxon>Paracoccaceae</taxon>
        <taxon>Pseudorhodobacter</taxon>
    </lineage>
</organism>
<dbReference type="GO" id="GO:0016491">
    <property type="term" value="F:oxidoreductase activity"/>
    <property type="evidence" value="ECO:0007669"/>
    <property type="project" value="InterPro"/>
</dbReference>
<evidence type="ECO:0000259" key="1">
    <source>
        <dbReference type="Pfam" id="PF03358"/>
    </source>
</evidence>
<dbReference type="InterPro" id="IPR005025">
    <property type="entry name" value="FMN_Rdtase-like_dom"/>
</dbReference>
<dbReference type="PANTHER" id="PTHR30543">
    <property type="entry name" value="CHROMATE REDUCTASE"/>
    <property type="match status" value="1"/>
</dbReference>
<dbReference type="RefSeq" id="WP_050521330.1">
    <property type="nucleotide sequence ID" value="NZ_FOCO01000001.1"/>
</dbReference>
<dbReference type="Pfam" id="PF03358">
    <property type="entry name" value="FMN_red"/>
    <property type="match status" value="1"/>
</dbReference>
<proteinExistence type="predicted"/>
<keyword evidence="3" id="KW-1185">Reference proteome</keyword>
<protein>
    <submittedName>
        <fullName evidence="2">Chromate reductase</fullName>
    </submittedName>
</protein>
<dbReference type="InterPro" id="IPR050712">
    <property type="entry name" value="NAD(P)H-dep_reductase"/>
</dbReference>
<dbReference type="Proteomes" id="UP000183002">
    <property type="component" value="Unassembled WGS sequence"/>
</dbReference>
<dbReference type="PANTHER" id="PTHR30543:SF21">
    <property type="entry name" value="NAD(P)H-DEPENDENT FMN REDUCTASE LOT6"/>
    <property type="match status" value="1"/>
</dbReference>
<dbReference type="AlphaFoldDB" id="A0A1H8ABU9"/>
<gene>
    <name evidence="2" type="ORF">SAMN05216227_100146</name>
</gene>
<evidence type="ECO:0000313" key="3">
    <source>
        <dbReference type="Proteomes" id="UP000183002"/>
    </source>
</evidence>
<dbReference type="InterPro" id="IPR029039">
    <property type="entry name" value="Flavoprotein-like_sf"/>
</dbReference>
<evidence type="ECO:0000313" key="2">
    <source>
        <dbReference type="EMBL" id="SEM67279.1"/>
    </source>
</evidence>
<dbReference type="STRING" id="1077947.SAMN05216227_100146"/>
<reference evidence="2 3" key="1">
    <citation type="submission" date="2016-10" db="EMBL/GenBank/DDBJ databases">
        <authorList>
            <person name="de Groot N.N."/>
        </authorList>
    </citation>
    <scope>NUCLEOTIDE SEQUENCE [LARGE SCALE GENOMIC DNA]</scope>
    <source>
        <strain evidence="2 3">CGMCC 1.10836</strain>
    </source>
</reference>